<evidence type="ECO:0000313" key="13">
    <source>
        <dbReference type="EMBL" id="ODQ49041.1"/>
    </source>
</evidence>
<feature type="region of interest" description="Disordered" evidence="12">
    <location>
        <begin position="102"/>
        <end position="181"/>
    </location>
</feature>
<feature type="compositionally biased region" description="Low complexity" evidence="12">
    <location>
        <begin position="734"/>
        <end position="744"/>
    </location>
</feature>
<dbReference type="GeneID" id="30181746"/>
<evidence type="ECO:0000256" key="12">
    <source>
        <dbReference type="SAM" id="MobiDB-lite"/>
    </source>
</evidence>
<feature type="compositionally biased region" description="Low complexity" evidence="12">
    <location>
        <begin position="103"/>
        <end position="122"/>
    </location>
</feature>
<evidence type="ECO:0000256" key="10">
    <source>
        <dbReference type="ARBA" id="ARBA00023306"/>
    </source>
</evidence>
<evidence type="ECO:0000256" key="5">
    <source>
        <dbReference type="ARBA" id="ARBA00022454"/>
    </source>
</evidence>
<feature type="region of interest" description="Disordered" evidence="12">
    <location>
        <begin position="243"/>
        <end position="273"/>
    </location>
</feature>
<keyword evidence="5" id="KW-0158">Chromosome</keyword>
<sequence length="811" mass="91519">MSGDSLGTGIAEDPDSVPVSSENFELWIRMATDNKINTNNTWNFALIDYFHDFTVLREGDGVNFQKASTTLDGCMKIYSHRIDSAAKDTGTLLSSLNIKSKQNTISSRPSSSNNHAPPASGAGNLNKNNQAGSHNDDDGENQNEDDSDDELSDDAPDDGTIITGGNSKSKSKSKNKKKHTYLAPSFNTIKIKDQDRPVKPDPVFKNALANFDEGGAKSLLNNILRLSRESKVVFDIADDTELIIEDDSEEDEDGKESAQDEAHGGSDPTRGDCEDSIDINLLKRLVDFDIINHSLDVCPSLKELDEISNGKTDPANLLEYMDEVDVSRIENDRRLNIEGHINDTFDDNAQPDFMHDPDINMAESSDNNSNESDKMSNVSKRTQYSLYIDGVEDPDESGHNITFTNLFDENRQREQGKIREKDLIDATKPDKTDIDMIKIYDSIGTRPRLYWKIARLKRSTSNNRTFNEIDNDEEDTHNNRSSKYSQKSTSRAYNKKKDVVLIDFLSDKNDPNEEELFASTEYLSKIMLTEKERKSGRHLLDSDAPFTAKRLAFLSTKPNQLIKSVLMQKRKNTFEERELDNIPASEEFFAQAYRDENDNDILNDSIFSDPIDHPSSFNDNDDFDPNGIEGFEVPLPNPFEEQPRNTENMNAHPQTLYRTNAISYAKRSKKVDVKLLKQNIWNSIEEISIHKKKRFASHFEEEEGNGGGYSNKVQEEGTPLEVESSATRSEESTTRTSTMSPPAMDDFVDSGEDIDSMQFTNVVEKMSLKYNTKTKRDLSTSFCFICLLHLANEQGLTLETLSNNEDIIIHK</sequence>
<dbReference type="GO" id="GO:0007076">
    <property type="term" value="P:mitotic chromosome condensation"/>
    <property type="evidence" value="ECO:0007669"/>
    <property type="project" value="InterPro"/>
</dbReference>
<feature type="compositionally biased region" description="Low complexity" evidence="12">
    <location>
        <begin position="360"/>
        <end position="370"/>
    </location>
</feature>
<evidence type="ECO:0000256" key="9">
    <source>
        <dbReference type="ARBA" id="ARBA00023067"/>
    </source>
</evidence>
<dbReference type="GO" id="GO:0051301">
    <property type="term" value="P:cell division"/>
    <property type="evidence" value="ECO:0007669"/>
    <property type="project" value="UniProtKB-KW"/>
</dbReference>
<feature type="compositionally biased region" description="Basic residues" evidence="12">
    <location>
        <begin position="169"/>
        <end position="180"/>
    </location>
</feature>
<keyword evidence="7 11" id="KW-0132">Cell division</keyword>
<comment type="similarity">
    <text evidence="3 11">Belongs to the CND2 (condensin subunit 2) family.</text>
</comment>
<organism evidence="13 14">
    <name type="scientific">Pichia membranifaciens NRRL Y-2026</name>
    <dbReference type="NCBI Taxonomy" id="763406"/>
    <lineage>
        <taxon>Eukaryota</taxon>
        <taxon>Fungi</taxon>
        <taxon>Dikarya</taxon>
        <taxon>Ascomycota</taxon>
        <taxon>Saccharomycotina</taxon>
        <taxon>Pichiomycetes</taxon>
        <taxon>Pichiales</taxon>
        <taxon>Pichiaceae</taxon>
        <taxon>Pichia</taxon>
    </lineage>
</organism>
<keyword evidence="14" id="KW-1185">Reference proteome</keyword>
<dbReference type="GO" id="GO:0000796">
    <property type="term" value="C:condensin complex"/>
    <property type="evidence" value="ECO:0007669"/>
    <property type="project" value="InterPro"/>
</dbReference>
<dbReference type="GO" id="GO:0005737">
    <property type="term" value="C:cytoplasm"/>
    <property type="evidence" value="ECO:0007669"/>
    <property type="project" value="UniProtKB-SubCell"/>
</dbReference>
<keyword evidence="9 11" id="KW-0226">DNA condensation</keyword>
<accession>A0A1E3NSG8</accession>
<dbReference type="RefSeq" id="XP_019020154.1">
    <property type="nucleotide sequence ID" value="XM_019165059.1"/>
</dbReference>
<evidence type="ECO:0000256" key="7">
    <source>
        <dbReference type="ARBA" id="ARBA00022618"/>
    </source>
</evidence>
<dbReference type="GO" id="GO:0003682">
    <property type="term" value="F:chromatin binding"/>
    <property type="evidence" value="ECO:0007669"/>
    <property type="project" value="TreeGrafter"/>
</dbReference>
<dbReference type="PANTHER" id="PTHR13108:SF9">
    <property type="entry name" value="CONDENSIN COMPLEX SUBUNIT 2"/>
    <property type="match status" value="1"/>
</dbReference>
<dbReference type="PANTHER" id="PTHR13108">
    <property type="entry name" value="CONDENSIN COMPLEX SUBUNIT 2"/>
    <property type="match status" value="1"/>
</dbReference>
<evidence type="ECO:0000256" key="11">
    <source>
        <dbReference type="PIRNR" id="PIRNR017126"/>
    </source>
</evidence>
<dbReference type="InterPro" id="IPR022816">
    <property type="entry name" value="Condensin_barren_su2"/>
</dbReference>
<keyword evidence="6" id="KW-0963">Cytoplasm</keyword>
<dbReference type="STRING" id="763406.A0A1E3NSG8"/>
<evidence type="ECO:0000313" key="14">
    <source>
        <dbReference type="Proteomes" id="UP000094455"/>
    </source>
</evidence>
<evidence type="ECO:0000256" key="3">
    <source>
        <dbReference type="ARBA" id="ARBA00009471"/>
    </source>
</evidence>
<dbReference type="EMBL" id="KV454001">
    <property type="protein sequence ID" value="ODQ49041.1"/>
    <property type="molecule type" value="Genomic_DNA"/>
</dbReference>
<keyword evidence="10 11" id="KW-0131">Cell cycle</keyword>
<feature type="region of interest" description="Disordered" evidence="12">
    <location>
        <begin position="699"/>
        <end position="744"/>
    </location>
</feature>
<feature type="region of interest" description="Disordered" evidence="12">
    <location>
        <begin position="342"/>
        <end position="379"/>
    </location>
</feature>
<feature type="compositionally biased region" description="Polar residues" evidence="12">
    <location>
        <begin position="479"/>
        <end position="490"/>
    </location>
</feature>
<proteinExistence type="inferred from homology"/>
<feature type="region of interest" description="Disordered" evidence="12">
    <location>
        <begin position="465"/>
        <end position="490"/>
    </location>
</feature>
<feature type="compositionally biased region" description="Acidic residues" evidence="12">
    <location>
        <begin position="243"/>
        <end position="254"/>
    </location>
</feature>
<dbReference type="PIRSF" id="PIRSF017126">
    <property type="entry name" value="Condensin_H"/>
    <property type="match status" value="1"/>
</dbReference>
<dbReference type="OrthoDB" id="362021at2759"/>
<comment type="subcellular location">
    <subcellularLocation>
        <location evidence="1">Chromosome</location>
    </subcellularLocation>
    <subcellularLocation>
        <location evidence="2">Cytoplasm</location>
    </subcellularLocation>
</comment>
<evidence type="ECO:0000256" key="2">
    <source>
        <dbReference type="ARBA" id="ARBA00004496"/>
    </source>
</evidence>
<feature type="compositionally biased region" description="Polar residues" evidence="12">
    <location>
        <begin position="123"/>
        <end position="133"/>
    </location>
</feature>
<name>A0A1E3NSG8_9ASCO</name>
<keyword evidence="8 11" id="KW-0498">Mitosis</keyword>
<evidence type="ECO:0000256" key="8">
    <source>
        <dbReference type="ARBA" id="ARBA00022776"/>
    </source>
</evidence>
<dbReference type="Pfam" id="PF05786">
    <property type="entry name" value="Cnd2"/>
    <property type="match status" value="1"/>
</dbReference>
<protein>
    <recommendedName>
        <fullName evidence="4 11">Condensin complex subunit 2</fullName>
    </recommendedName>
</protein>
<evidence type="ECO:0000256" key="1">
    <source>
        <dbReference type="ARBA" id="ARBA00004286"/>
    </source>
</evidence>
<gene>
    <name evidence="13" type="ORF">PICMEDRAFT_90687</name>
</gene>
<reference evidence="13 14" key="1">
    <citation type="journal article" date="2016" name="Proc. Natl. Acad. Sci. U.S.A.">
        <title>Comparative genomics of biotechnologically important yeasts.</title>
        <authorList>
            <person name="Riley R."/>
            <person name="Haridas S."/>
            <person name="Wolfe K.H."/>
            <person name="Lopes M.R."/>
            <person name="Hittinger C.T."/>
            <person name="Goeker M."/>
            <person name="Salamov A.A."/>
            <person name="Wisecaver J.H."/>
            <person name="Long T.M."/>
            <person name="Calvey C.H."/>
            <person name="Aerts A.L."/>
            <person name="Barry K.W."/>
            <person name="Choi C."/>
            <person name="Clum A."/>
            <person name="Coughlan A.Y."/>
            <person name="Deshpande S."/>
            <person name="Douglass A.P."/>
            <person name="Hanson S.J."/>
            <person name="Klenk H.-P."/>
            <person name="LaButti K.M."/>
            <person name="Lapidus A."/>
            <person name="Lindquist E.A."/>
            <person name="Lipzen A.M."/>
            <person name="Meier-Kolthoff J.P."/>
            <person name="Ohm R.A."/>
            <person name="Otillar R.P."/>
            <person name="Pangilinan J.L."/>
            <person name="Peng Y."/>
            <person name="Rokas A."/>
            <person name="Rosa C.A."/>
            <person name="Scheuner C."/>
            <person name="Sibirny A.A."/>
            <person name="Slot J.C."/>
            <person name="Stielow J.B."/>
            <person name="Sun H."/>
            <person name="Kurtzman C.P."/>
            <person name="Blackwell M."/>
            <person name="Grigoriev I.V."/>
            <person name="Jeffries T.W."/>
        </authorList>
    </citation>
    <scope>NUCLEOTIDE SEQUENCE [LARGE SCALE GENOMIC DNA]</scope>
    <source>
        <strain evidence="13 14">NRRL Y-2026</strain>
    </source>
</reference>
<dbReference type="Proteomes" id="UP000094455">
    <property type="component" value="Unassembled WGS sequence"/>
</dbReference>
<comment type="function">
    <text evidence="11">Regulatory subunit of the condensin complex, a complex required for conversion of interphase chromatin into mitotic-like condense chromosomes.</text>
</comment>
<dbReference type="AlphaFoldDB" id="A0A1E3NSG8"/>
<feature type="compositionally biased region" description="Acidic residues" evidence="12">
    <location>
        <begin position="137"/>
        <end position="157"/>
    </location>
</feature>
<evidence type="ECO:0000256" key="4">
    <source>
        <dbReference type="ARBA" id="ARBA00016065"/>
    </source>
</evidence>
<evidence type="ECO:0000256" key="6">
    <source>
        <dbReference type="ARBA" id="ARBA00022490"/>
    </source>
</evidence>
<feature type="compositionally biased region" description="Basic and acidic residues" evidence="12">
    <location>
        <begin position="255"/>
        <end position="273"/>
    </location>
</feature>